<keyword evidence="2" id="KW-1185">Reference proteome</keyword>
<evidence type="ECO:0000313" key="2">
    <source>
        <dbReference type="Proteomes" id="UP001341259"/>
    </source>
</evidence>
<protein>
    <submittedName>
        <fullName evidence="1">Uncharacterized protein</fullName>
    </submittedName>
</protein>
<accession>A0ABZ1NM34</accession>
<organism evidence="1 2">
    <name type="scientific">Streptomyces violaceus</name>
    <name type="common">Streptomyces venezuelae</name>
    <dbReference type="NCBI Taxonomy" id="1936"/>
    <lineage>
        <taxon>Bacteria</taxon>
        <taxon>Bacillati</taxon>
        <taxon>Actinomycetota</taxon>
        <taxon>Actinomycetes</taxon>
        <taxon>Kitasatosporales</taxon>
        <taxon>Streptomycetaceae</taxon>
        <taxon>Streptomyces</taxon>
    </lineage>
</organism>
<dbReference type="Proteomes" id="UP001341259">
    <property type="component" value="Chromosome"/>
</dbReference>
<gene>
    <name evidence="1" type="ORF">OHB29_04780</name>
</gene>
<sequence length="163" mass="17718">MSTDHRSEAERLLASADTAIAAALEKDLPIEDQQHAAVLTGILTNRALGHAMLAQGQTAEADVSALRAALIAWRHVVAHAVAWNISFAETDEQHEPWAELALQLERAGLGITADVDAITPKFGKDARGVWKPPTVQREEHLRYCAEMPSPWSDPAETPDATQQ</sequence>
<reference evidence="1 2" key="1">
    <citation type="submission" date="2022-10" db="EMBL/GenBank/DDBJ databases">
        <title>The complete genomes of actinobacterial strains from the NBC collection.</title>
        <authorList>
            <person name="Joergensen T.S."/>
            <person name="Alvarez Arevalo M."/>
            <person name="Sterndorff E.B."/>
            <person name="Faurdal D."/>
            <person name="Vuksanovic O."/>
            <person name="Mourched A.-S."/>
            <person name="Charusanti P."/>
            <person name="Shaw S."/>
            <person name="Blin K."/>
            <person name="Weber T."/>
        </authorList>
    </citation>
    <scope>NUCLEOTIDE SEQUENCE [LARGE SCALE GENOMIC DNA]</scope>
    <source>
        <strain evidence="1 2">NBC_00456</strain>
    </source>
</reference>
<evidence type="ECO:0000313" key="1">
    <source>
        <dbReference type="EMBL" id="WUG92397.1"/>
    </source>
</evidence>
<dbReference type="EMBL" id="CP107906">
    <property type="protein sequence ID" value="WUG92397.1"/>
    <property type="molecule type" value="Genomic_DNA"/>
</dbReference>
<name>A0ABZ1NM34_STRVL</name>
<proteinExistence type="predicted"/>
<dbReference type="RefSeq" id="WP_328336820.1">
    <property type="nucleotide sequence ID" value="NZ_CP107906.1"/>
</dbReference>